<dbReference type="STRING" id="561184.SAMN05216376_108138"/>
<dbReference type="Pfam" id="PF13649">
    <property type="entry name" value="Methyltransf_25"/>
    <property type="match status" value="1"/>
</dbReference>
<dbReference type="OrthoDB" id="9804312at2"/>
<dbReference type="SUPFAM" id="SSF53335">
    <property type="entry name" value="S-adenosyl-L-methionine-dependent methyltransferases"/>
    <property type="match status" value="1"/>
</dbReference>
<gene>
    <name evidence="4" type="ORF">OA50_02712</name>
</gene>
<dbReference type="GO" id="GO:0032259">
    <property type="term" value="P:methylation"/>
    <property type="evidence" value="ECO:0007669"/>
    <property type="project" value="UniProtKB-KW"/>
</dbReference>
<accession>A0A0B3S7L3</accession>
<evidence type="ECO:0000259" key="3">
    <source>
        <dbReference type="Pfam" id="PF13649"/>
    </source>
</evidence>
<organism evidence="4 5">
    <name type="scientific">Mameliella alba</name>
    <dbReference type="NCBI Taxonomy" id="561184"/>
    <lineage>
        <taxon>Bacteria</taxon>
        <taxon>Pseudomonadati</taxon>
        <taxon>Pseudomonadota</taxon>
        <taxon>Alphaproteobacteria</taxon>
        <taxon>Rhodobacterales</taxon>
        <taxon>Roseobacteraceae</taxon>
        <taxon>Mameliella</taxon>
    </lineage>
</organism>
<comment type="caution">
    <text evidence="4">The sequence shown here is derived from an EMBL/GenBank/DDBJ whole genome shotgun (WGS) entry which is preliminary data.</text>
</comment>
<dbReference type="Gene3D" id="3.40.50.150">
    <property type="entry name" value="Vaccinia Virus protein VP39"/>
    <property type="match status" value="1"/>
</dbReference>
<evidence type="ECO:0000256" key="1">
    <source>
        <dbReference type="ARBA" id="ARBA00022603"/>
    </source>
</evidence>
<dbReference type="AlphaFoldDB" id="A0A0B3S7L3"/>
<proteinExistence type="predicted"/>
<evidence type="ECO:0000313" key="4">
    <source>
        <dbReference type="EMBL" id="KHQ52676.1"/>
    </source>
</evidence>
<keyword evidence="2 4" id="KW-0808">Transferase</keyword>
<keyword evidence="5" id="KW-1185">Reference proteome</keyword>
<dbReference type="PATRIC" id="fig|1515334.3.peg.2730"/>
<dbReference type="PANTHER" id="PTHR43861">
    <property type="entry name" value="TRANS-ACONITATE 2-METHYLTRANSFERASE-RELATED"/>
    <property type="match status" value="1"/>
</dbReference>
<sequence length="196" mass="21030">MTDRETIRIYDSRAEDYARVTASDTPDATLRAFIEALPEKAHVLDLGCGPGLSARHMAAAGHHVDAWDASAAMMELASAHPGVSARQADFDALDAAAAYDGIWANFSLLHAPREAMPRHLAAIHRALKPGGLFHVGVKTGTGSKRDDLGRLYTYYTEAELTGLLRAAGFTPGPFRHGEDLGLDNVMAPWITVTAHA</sequence>
<protein>
    <submittedName>
        <fullName evidence="4">Methyltransferase type 11</fullName>
    </submittedName>
</protein>
<dbReference type="GO" id="GO:0008168">
    <property type="term" value="F:methyltransferase activity"/>
    <property type="evidence" value="ECO:0007669"/>
    <property type="project" value="UniProtKB-KW"/>
</dbReference>
<dbReference type="Proteomes" id="UP000030960">
    <property type="component" value="Unassembled WGS sequence"/>
</dbReference>
<dbReference type="InterPro" id="IPR029063">
    <property type="entry name" value="SAM-dependent_MTases_sf"/>
</dbReference>
<keyword evidence="1 4" id="KW-0489">Methyltransferase</keyword>
<dbReference type="InterPro" id="IPR041698">
    <property type="entry name" value="Methyltransf_25"/>
</dbReference>
<feature type="domain" description="Methyltransferase" evidence="3">
    <location>
        <begin position="43"/>
        <end position="131"/>
    </location>
</feature>
<dbReference type="PANTHER" id="PTHR43861:SF1">
    <property type="entry name" value="TRANS-ACONITATE 2-METHYLTRANSFERASE"/>
    <property type="match status" value="1"/>
</dbReference>
<dbReference type="EMBL" id="JSUQ01000010">
    <property type="protein sequence ID" value="KHQ52676.1"/>
    <property type="molecule type" value="Genomic_DNA"/>
</dbReference>
<name>A0A0B3S7L3_9RHOB</name>
<dbReference type="RefSeq" id="WP_043142288.1">
    <property type="nucleotide sequence ID" value="NZ_JSUQ01000010.1"/>
</dbReference>
<evidence type="ECO:0000256" key="2">
    <source>
        <dbReference type="ARBA" id="ARBA00022679"/>
    </source>
</evidence>
<evidence type="ECO:0000313" key="5">
    <source>
        <dbReference type="Proteomes" id="UP000030960"/>
    </source>
</evidence>
<dbReference type="CDD" id="cd02440">
    <property type="entry name" value="AdoMet_MTases"/>
    <property type="match status" value="1"/>
</dbReference>
<reference evidence="4 5" key="1">
    <citation type="submission" date="2014-10" db="EMBL/GenBank/DDBJ databases">
        <title>Genome sequence of Ponticoccus sp. strain UMTAT08 isolated from clonal culture of toxic dinoflagellate Alexandrium tamiyavanichii.</title>
        <authorList>
            <person name="Gan H.Y."/>
            <person name="Muhd D.-D."/>
            <person name="Mohd Noor M.E."/>
            <person name="Yeong Y.S."/>
            <person name="Usup G."/>
        </authorList>
    </citation>
    <scope>NUCLEOTIDE SEQUENCE [LARGE SCALE GENOMIC DNA]</scope>
    <source>
        <strain evidence="4 5">UMTAT08</strain>
    </source>
</reference>